<dbReference type="GeneID" id="4839155"/>
<dbReference type="Pfam" id="PF11765">
    <property type="entry name" value="Hyphal_reg_CWP"/>
    <property type="match status" value="1"/>
</dbReference>
<feature type="compositionally biased region" description="Low complexity" evidence="6">
    <location>
        <begin position="357"/>
        <end position="373"/>
    </location>
</feature>
<sequence>MSTFCNFFRYRSNNYTMLPKQFLERLLVLATFVYATNACIITGFKVDRSQVNLAVGDITVEANSYWSILGNSASSLNGALWVKKSAGFYIAGTDKIDSLSVTLPSGSHSINNEGTIVFNSISCKSTTKYQLSGTSFCNSGEMYLAGNGASGSLTSITSNSWTNSGLLSFHQKKRTNSCVSLGQPSGTIHNSGQICLHNHLFQQQGNIVGGGCLTANENSSIFLSNCNSNIDSTHSFYLADCKSSMRAKASSKSKTFNVYGFGGGNMIGLDLPLLSGVNGWCYNAVSGILTLKAKGNLSQNFSIGCGYDKNKFQITSDCSVGLSSVSNGALKYNGPCPKRKLPAVCKPCKPIPSCPQGTTTKTTTKSSSTGASTPNPQTTVTSTWTGFYTTVVTETATPGGTDTVIVEVPSSPNPQTTVTS</sequence>
<evidence type="ECO:0000256" key="6">
    <source>
        <dbReference type="SAM" id="MobiDB-lite"/>
    </source>
</evidence>
<dbReference type="HOGENOM" id="CLU_006199_3_0_1"/>
<dbReference type="AlphaFoldDB" id="A3LUP6"/>
<dbReference type="OrthoDB" id="4022214at2759"/>
<keyword evidence="3" id="KW-0964">Secreted</keyword>
<dbReference type="EMBL" id="CP000499">
    <property type="protein sequence ID" value="ABN66995.2"/>
    <property type="molecule type" value="Genomic_DNA"/>
</dbReference>
<evidence type="ECO:0000256" key="3">
    <source>
        <dbReference type="ARBA" id="ARBA00022525"/>
    </source>
</evidence>
<evidence type="ECO:0000313" key="8">
    <source>
        <dbReference type="EMBL" id="ABN66995.2"/>
    </source>
</evidence>
<comment type="subcellular location">
    <subcellularLocation>
        <location evidence="1">Secreted</location>
        <location evidence="1">Cell wall</location>
    </subcellularLocation>
</comment>
<feature type="region of interest" description="Disordered" evidence="6">
    <location>
        <begin position="356"/>
        <end position="378"/>
    </location>
</feature>
<proteinExistence type="predicted"/>
<gene>
    <name evidence="8" type="primary">HYR2.2</name>
    <name evidence="8" type="ORF">PICST_78232</name>
</gene>
<feature type="non-terminal residue" evidence="8">
    <location>
        <position position="420"/>
    </location>
</feature>
<dbReference type="Pfam" id="PF05792">
    <property type="entry name" value="Candida_ALS"/>
    <property type="match status" value="1"/>
</dbReference>
<organism evidence="8 9">
    <name type="scientific">Scheffersomyces stipitis (strain ATCC 58785 / CBS 6054 / NBRC 10063 / NRRL Y-11545)</name>
    <name type="common">Yeast</name>
    <name type="synonym">Pichia stipitis</name>
    <dbReference type="NCBI Taxonomy" id="322104"/>
    <lineage>
        <taxon>Eukaryota</taxon>
        <taxon>Fungi</taxon>
        <taxon>Dikarya</taxon>
        <taxon>Ascomycota</taxon>
        <taxon>Saccharomycotina</taxon>
        <taxon>Pichiomycetes</taxon>
        <taxon>Debaryomycetaceae</taxon>
        <taxon>Scheffersomyces</taxon>
    </lineage>
</organism>
<dbReference type="Proteomes" id="UP000002258">
    <property type="component" value="Chromosome 5"/>
</dbReference>
<accession>A3LUP6</accession>
<keyword evidence="5" id="KW-0325">Glycoprotein</keyword>
<dbReference type="KEGG" id="pic:PICST_78232"/>
<feature type="domain" description="Hyphally-regulated cell wall protein N-terminal" evidence="7">
    <location>
        <begin position="31"/>
        <end position="355"/>
    </location>
</feature>
<evidence type="ECO:0000256" key="4">
    <source>
        <dbReference type="ARBA" id="ARBA00022729"/>
    </source>
</evidence>
<evidence type="ECO:0000256" key="1">
    <source>
        <dbReference type="ARBA" id="ARBA00004191"/>
    </source>
</evidence>
<reference evidence="8 9" key="1">
    <citation type="journal article" date="2007" name="Nat. Biotechnol.">
        <title>Genome sequence of the lignocellulose-bioconverting and xylose-fermenting yeast Pichia stipitis.</title>
        <authorList>
            <person name="Jeffries T.W."/>
            <person name="Grigoriev I.V."/>
            <person name="Grimwood J."/>
            <person name="Laplaza J.M."/>
            <person name="Aerts A."/>
            <person name="Salamov A."/>
            <person name="Schmutz J."/>
            <person name="Lindquist E."/>
            <person name="Dehal P."/>
            <person name="Shapiro H."/>
            <person name="Jin Y.S."/>
            <person name="Passoth V."/>
            <person name="Richardson P.M."/>
        </authorList>
    </citation>
    <scope>NUCLEOTIDE SEQUENCE [LARGE SCALE GENOMIC DNA]</scope>
    <source>
        <strain evidence="9">ATCC 58785 / CBS 6054 / NBRC 10063 / NRRL Y-11545</strain>
    </source>
</reference>
<dbReference type="InParanoid" id="A3LUP6"/>
<dbReference type="GO" id="GO:0007155">
    <property type="term" value="P:cell adhesion"/>
    <property type="evidence" value="ECO:0007669"/>
    <property type="project" value="InterPro"/>
</dbReference>
<keyword evidence="2" id="KW-0134">Cell wall</keyword>
<evidence type="ECO:0000256" key="5">
    <source>
        <dbReference type="ARBA" id="ARBA00023180"/>
    </source>
</evidence>
<evidence type="ECO:0000256" key="2">
    <source>
        <dbReference type="ARBA" id="ARBA00022512"/>
    </source>
</evidence>
<dbReference type="GO" id="GO:0009277">
    <property type="term" value="C:fungal-type cell wall"/>
    <property type="evidence" value="ECO:0007669"/>
    <property type="project" value="UniProtKB-ARBA"/>
</dbReference>
<dbReference type="InterPro" id="IPR008440">
    <property type="entry name" value="Agglutinin-like_ALS_rpt"/>
</dbReference>
<evidence type="ECO:0000313" key="9">
    <source>
        <dbReference type="Proteomes" id="UP000002258"/>
    </source>
</evidence>
<keyword evidence="4" id="KW-0732">Signal</keyword>
<keyword evidence="9" id="KW-1185">Reference proteome</keyword>
<protein>
    <submittedName>
        <fullName evidence="8">HYR1-like protein</fullName>
    </submittedName>
</protein>
<dbReference type="OMA" id="VEANSYW"/>
<dbReference type="RefSeq" id="XP_001385024.2">
    <property type="nucleotide sequence ID" value="XM_001384987.1"/>
</dbReference>
<evidence type="ECO:0000259" key="7">
    <source>
        <dbReference type="Pfam" id="PF11765"/>
    </source>
</evidence>
<dbReference type="InterPro" id="IPR021031">
    <property type="entry name" value="Hyphal-reg_cell_wall_N"/>
</dbReference>
<name>A3LUP6_PICST</name>